<keyword evidence="1" id="KW-0472">Membrane</keyword>
<accession>F8NSL1</accession>
<feature type="transmembrane region" description="Helical" evidence="1">
    <location>
        <begin position="6"/>
        <end position="23"/>
    </location>
</feature>
<feature type="transmembrane region" description="Helical" evidence="1">
    <location>
        <begin position="212"/>
        <end position="231"/>
    </location>
</feature>
<dbReference type="RefSeq" id="XP_007316639.1">
    <property type="nucleotide sequence ID" value="XM_007316577.1"/>
</dbReference>
<dbReference type="GeneID" id="18813277"/>
<sequence>MLGFVSFGILIMQCFIYYTRFTNDLWWLKLFVWCIAFLECLSFAFTVYQFWLGASLECLACVVAVNEVTWPMGVLIILAGLIASLVHTFYCWRIWIMAKSLVVPCVAMLLSLVQFSFAVVEGLTLIHPGGQDVGLTIAHAISSTWVIGSCLCDIIITIHTIRLLLKKKSGTKFKRTQFLVVKLVKLTIETGMVTVAVTLIAAVFLFVNFWSYYSIFTFLSALYANCLLASLNARILIQNSSNHCQVSTLLFDGHGGEIEGSNDNDLNATPRPFHNPEILPLHRQSAMPLERVLSSDIRIGGSEVVDDRSKDNIPTIISLPPIHHDARQWEMTSLPWVDR</sequence>
<dbReference type="InterPro" id="IPR045339">
    <property type="entry name" value="DUF6534"/>
</dbReference>
<evidence type="ECO:0000313" key="3">
    <source>
        <dbReference type="EMBL" id="EGO26466.1"/>
    </source>
</evidence>
<feature type="transmembrane region" description="Helical" evidence="1">
    <location>
        <begin position="72"/>
        <end position="92"/>
    </location>
</feature>
<evidence type="ECO:0000256" key="1">
    <source>
        <dbReference type="SAM" id="Phobius"/>
    </source>
</evidence>
<dbReference type="KEGG" id="sla:SERLADRAFT_414496"/>
<dbReference type="AlphaFoldDB" id="F8NSL1"/>
<keyword evidence="1" id="KW-1133">Transmembrane helix</keyword>
<organism>
    <name type="scientific">Serpula lacrymans var. lacrymans (strain S7.9)</name>
    <name type="common">Dry rot fungus</name>
    <dbReference type="NCBI Taxonomy" id="578457"/>
    <lineage>
        <taxon>Eukaryota</taxon>
        <taxon>Fungi</taxon>
        <taxon>Dikarya</taxon>
        <taxon>Basidiomycota</taxon>
        <taxon>Agaricomycotina</taxon>
        <taxon>Agaricomycetes</taxon>
        <taxon>Agaricomycetidae</taxon>
        <taxon>Boletales</taxon>
        <taxon>Coniophorineae</taxon>
        <taxon>Serpulaceae</taxon>
        <taxon>Serpula</taxon>
    </lineage>
</organism>
<name>F8NSL1_SERL9</name>
<dbReference type="EMBL" id="GL945432">
    <property type="protein sequence ID" value="EGO26466.1"/>
    <property type="molecule type" value="Genomic_DNA"/>
</dbReference>
<dbReference type="PANTHER" id="PTHR40465:SF1">
    <property type="entry name" value="DUF6534 DOMAIN-CONTAINING PROTEIN"/>
    <property type="match status" value="1"/>
</dbReference>
<protein>
    <recommendedName>
        <fullName evidence="2">DUF6534 domain-containing protein</fullName>
    </recommendedName>
</protein>
<feature type="transmembrane region" description="Helical" evidence="1">
    <location>
        <begin position="140"/>
        <end position="165"/>
    </location>
</feature>
<dbReference type="Pfam" id="PF20152">
    <property type="entry name" value="DUF6534"/>
    <property type="match status" value="1"/>
</dbReference>
<dbReference type="Proteomes" id="UP000008064">
    <property type="component" value="Unassembled WGS sequence"/>
</dbReference>
<feature type="transmembrane region" description="Helical" evidence="1">
    <location>
        <begin position="186"/>
        <end position="206"/>
    </location>
</feature>
<keyword evidence="1" id="KW-0812">Transmembrane</keyword>
<feature type="transmembrane region" description="Helical" evidence="1">
    <location>
        <begin position="101"/>
        <end position="120"/>
    </location>
</feature>
<dbReference type="HOGENOM" id="CLU_819302_0_0_1"/>
<gene>
    <name evidence="3" type="ORF">SERLADRAFT_414496</name>
</gene>
<feature type="transmembrane region" description="Helical" evidence="1">
    <location>
        <begin position="30"/>
        <end position="52"/>
    </location>
</feature>
<evidence type="ECO:0000259" key="2">
    <source>
        <dbReference type="Pfam" id="PF20152"/>
    </source>
</evidence>
<feature type="domain" description="DUF6534" evidence="2">
    <location>
        <begin position="149"/>
        <end position="234"/>
    </location>
</feature>
<proteinExistence type="predicted"/>
<dbReference type="OrthoDB" id="2681808at2759"/>
<dbReference type="PANTHER" id="PTHR40465">
    <property type="entry name" value="CHROMOSOME 1, WHOLE GENOME SHOTGUN SEQUENCE"/>
    <property type="match status" value="1"/>
</dbReference>
<reference evidence="3" key="1">
    <citation type="submission" date="2011-04" db="EMBL/GenBank/DDBJ databases">
        <title>Evolution of plant cell wall degrading machinery underlies the functional diversity of forest fungi.</title>
        <authorList>
            <consortium name="US DOE Joint Genome Institute (JGI-PGF)"/>
            <person name="Eastwood D.C."/>
            <person name="Floudas D."/>
            <person name="Binder M."/>
            <person name="Majcherczyk A."/>
            <person name="Schneider P."/>
            <person name="Aerts A."/>
            <person name="Asiegbu F.O."/>
            <person name="Baker S.E."/>
            <person name="Barry K."/>
            <person name="Bendiksby M."/>
            <person name="Blumentritt M."/>
            <person name="Coutinho P.M."/>
            <person name="Cullen D."/>
            <person name="Cullen D."/>
            <person name="Gathman A."/>
            <person name="Goodell B."/>
            <person name="Henrissat B."/>
            <person name="Ihrmark K."/>
            <person name="Kauserud H."/>
            <person name="Kohler A."/>
            <person name="LaButti K."/>
            <person name="Lapidus A."/>
            <person name="Lavin J.L."/>
            <person name="Lee Y.-H."/>
            <person name="Lindquist E."/>
            <person name="Lilly W."/>
            <person name="Lucas S."/>
            <person name="Morin E."/>
            <person name="Murat C."/>
            <person name="Oguiza J.A."/>
            <person name="Park J."/>
            <person name="Pisabarro A.G."/>
            <person name="Riley R."/>
            <person name="Rosling A."/>
            <person name="Salamov A."/>
            <person name="Schmidt O."/>
            <person name="Schmutz J."/>
            <person name="Skrede I."/>
            <person name="Stenlid J."/>
            <person name="Wiebenga A."/>
            <person name="Xie X."/>
            <person name="Kues U."/>
            <person name="Hibbett D.S."/>
            <person name="Hoffmeister D."/>
            <person name="Hogberg N."/>
            <person name="Martin F."/>
            <person name="Grigoriev I.V."/>
            <person name="Watkinson S.C."/>
        </authorList>
    </citation>
    <scope>NUCLEOTIDE SEQUENCE</scope>
    <source>
        <strain evidence="3">S7.9</strain>
    </source>
</reference>